<dbReference type="PANTHER" id="PTHR28293">
    <property type="entry name" value="NUCLEAR RIM PROTEIN 1"/>
    <property type="match status" value="1"/>
</dbReference>
<dbReference type="GO" id="GO:0043007">
    <property type="term" value="P:maintenance of rDNA"/>
    <property type="evidence" value="ECO:0007669"/>
    <property type="project" value="TreeGrafter"/>
</dbReference>
<evidence type="ECO:0000256" key="3">
    <source>
        <dbReference type="ARBA" id="ARBA00022989"/>
    </source>
</evidence>
<feature type="transmembrane region" description="Helical" evidence="5">
    <location>
        <begin position="202"/>
        <end position="223"/>
    </location>
</feature>
<dbReference type="Proteomes" id="UP001211065">
    <property type="component" value="Unassembled WGS sequence"/>
</dbReference>
<keyword evidence="7" id="KW-1185">Reference proteome</keyword>
<keyword evidence="3 5" id="KW-1133">Transmembrane helix</keyword>
<dbReference type="PANTHER" id="PTHR28293:SF1">
    <property type="entry name" value="NUCLEAR RIM PROTEIN 1"/>
    <property type="match status" value="1"/>
</dbReference>
<protein>
    <submittedName>
        <fullName evidence="6">Nuclear rim protein 1</fullName>
    </submittedName>
</protein>
<accession>A0AAD5TTB8</accession>
<comment type="subcellular location">
    <subcellularLocation>
        <location evidence="1">Endomembrane system</location>
        <topology evidence="1">Multi-pass membrane protein</topology>
    </subcellularLocation>
</comment>
<evidence type="ECO:0000313" key="6">
    <source>
        <dbReference type="EMBL" id="KAJ3201959.1"/>
    </source>
</evidence>
<proteinExistence type="predicted"/>
<evidence type="ECO:0000256" key="2">
    <source>
        <dbReference type="ARBA" id="ARBA00022692"/>
    </source>
</evidence>
<feature type="transmembrane region" description="Helical" evidence="5">
    <location>
        <begin position="78"/>
        <end position="100"/>
    </location>
</feature>
<dbReference type="GO" id="GO:0012505">
    <property type="term" value="C:endomembrane system"/>
    <property type="evidence" value="ECO:0007669"/>
    <property type="project" value="UniProtKB-SubCell"/>
</dbReference>
<dbReference type="GO" id="GO:0007096">
    <property type="term" value="P:regulation of exit from mitosis"/>
    <property type="evidence" value="ECO:0007669"/>
    <property type="project" value="TreeGrafter"/>
</dbReference>
<organism evidence="6 7">
    <name type="scientific">Clydaea vesicula</name>
    <dbReference type="NCBI Taxonomy" id="447962"/>
    <lineage>
        <taxon>Eukaryota</taxon>
        <taxon>Fungi</taxon>
        <taxon>Fungi incertae sedis</taxon>
        <taxon>Chytridiomycota</taxon>
        <taxon>Chytridiomycota incertae sedis</taxon>
        <taxon>Chytridiomycetes</taxon>
        <taxon>Lobulomycetales</taxon>
        <taxon>Lobulomycetaceae</taxon>
        <taxon>Clydaea</taxon>
    </lineage>
</organism>
<evidence type="ECO:0000256" key="5">
    <source>
        <dbReference type="SAM" id="Phobius"/>
    </source>
</evidence>
<sequence length="267" mass="31505">MPPKKIKKQSLLSKLKSYPSDLLILFSENILTLQWESLQLNLSLTACLVFNLFFISSKLIYCFQIADEGDREMWGIDYFYINFMHQTLFAFSIFTFMVLITSSKNYFLLHHNTEPEYEDDVSWIINSRNAKLCLVDMNNEVLNTGMVNYIFLKLSKADVVEKVEKRWKINIWNPSVWSKTVFKFFSPIQVLCLYSIDSFDNFYTNSFLALMISLTLFVVFLLYDDLLKDQQILHKEFVSEFTNKFVYKQDSFKLKCNATTATDNEFI</sequence>
<keyword evidence="2 5" id="KW-0812">Transmembrane</keyword>
<evidence type="ECO:0000313" key="7">
    <source>
        <dbReference type="Proteomes" id="UP001211065"/>
    </source>
</evidence>
<dbReference type="EMBL" id="JADGJW010001644">
    <property type="protein sequence ID" value="KAJ3201959.1"/>
    <property type="molecule type" value="Genomic_DNA"/>
</dbReference>
<evidence type="ECO:0000256" key="4">
    <source>
        <dbReference type="ARBA" id="ARBA00023136"/>
    </source>
</evidence>
<keyword evidence="4 5" id="KW-0472">Membrane</keyword>
<dbReference type="InterPro" id="IPR018819">
    <property type="entry name" value="Nur1/Mug154"/>
</dbReference>
<dbReference type="AlphaFoldDB" id="A0AAD5TTB8"/>
<dbReference type="Pfam" id="PF10332">
    <property type="entry name" value="DUF2418"/>
    <property type="match status" value="1"/>
</dbReference>
<reference evidence="6" key="1">
    <citation type="submission" date="2020-05" db="EMBL/GenBank/DDBJ databases">
        <title>Phylogenomic resolution of chytrid fungi.</title>
        <authorList>
            <person name="Stajich J.E."/>
            <person name="Amses K."/>
            <person name="Simmons R."/>
            <person name="Seto K."/>
            <person name="Myers J."/>
            <person name="Bonds A."/>
            <person name="Quandt C.A."/>
            <person name="Barry K."/>
            <person name="Liu P."/>
            <person name="Grigoriev I."/>
            <person name="Longcore J.E."/>
            <person name="James T.Y."/>
        </authorList>
    </citation>
    <scope>NUCLEOTIDE SEQUENCE</scope>
    <source>
        <strain evidence="6">JEL0476</strain>
    </source>
</reference>
<gene>
    <name evidence="6" type="primary">NUR1</name>
    <name evidence="6" type="ORF">HK099_002042</name>
</gene>
<comment type="caution">
    <text evidence="6">The sequence shown here is derived from an EMBL/GenBank/DDBJ whole genome shotgun (WGS) entry which is preliminary data.</text>
</comment>
<name>A0AAD5TTB8_9FUNG</name>
<evidence type="ECO:0000256" key="1">
    <source>
        <dbReference type="ARBA" id="ARBA00004127"/>
    </source>
</evidence>